<keyword evidence="2" id="KW-1185">Reference proteome</keyword>
<reference evidence="1" key="1">
    <citation type="submission" date="2020-02" db="EMBL/GenBank/DDBJ databases">
        <authorList>
            <person name="Palmer J.M."/>
        </authorList>
    </citation>
    <scope>NUCLEOTIDE SEQUENCE</scope>
    <source>
        <strain evidence="1">EPUS1.4</strain>
        <tissue evidence="1">Thallus</tissue>
    </source>
</reference>
<comment type="caution">
    <text evidence="1">The sequence shown here is derived from an EMBL/GenBank/DDBJ whole genome shotgun (WGS) entry which is preliminary data.</text>
</comment>
<organism evidence="1 2">
    <name type="scientific">Endocarpon pusillum</name>
    <dbReference type="NCBI Taxonomy" id="364733"/>
    <lineage>
        <taxon>Eukaryota</taxon>
        <taxon>Fungi</taxon>
        <taxon>Dikarya</taxon>
        <taxon>Ascomycota</taxon>
        <taxon>Pezizomycotina</taxon>
        <taxon>Eurotiomycetes</taxon>
        <taxon>Chaetothyriomycetidae</taxon>
        <taxon>Verrucariales</taxon>
        <taxon>Verrucariaceae</taxon>
        <taxon>Endocarpon</taxon>
    </lineage>
</organism>
<evidence type="ECO:0000313" key="2">
    <source>
        <dbReference type="Proteomes" id="UP000606974"/>
    </source>
</evidence>
<name>A0A8H7E2V3_9EURO</name>
<evidence type="ECO:0000313" key="1">
    <source>
        <dbReference type="EMBL" id="KAF7506665.1"/>
    </source>
</evidence>
<proteinExistence type="predicted"/>
<accession>A0A8H7E2V3</accession>
<dbReference type="AlphaFoldDB" id="A0A8H7E2V3"/>
<dbReference type="EMBL" id="JAACFV010000082">
    <property type="protein sequence ID" value="KAF7506665.1"/>
    <property type="molecule type" value="Genomic_DNA"/>
</dbReference>
<dbReference type="Proteomes" id="UP000606974">
    <property type="component" value="Unassembled WGS sequence"/>
</dbReference>
<protein>
    <submittedName>
        <fullName evidence="1">Uncharacterized protein</fullName>
    </submittedName>
</protein>
<dbReference type="OrthoDB" id="3480872at2759"/>
<gene>
    <name evidence="1" type="ORF">GJ744_011494</name>
</gene>
<sequence length="114" mass="12898">MLSRLFSWLTGQPIEPTVRQTNLHVLRIPADGSPPHLVQLNTIESDDNIDCCQLHNRTSGPTGVTEKGSNGLTLYGWRFETDKRRQGSSRELAVKILRSMEIAMLLRTYNTRSC</sequence>